<accession>A0A023G6V6</accession>
<feature type="chain" id="PRO_5001516640" evidence="1">
    <location>
        <begin position="23"/>
        <end position="255"/>
    </location>
</feature>
<reference evidence="2" key="1">
    <citation type="submission" date="2014-03" db="EMBL/GenBank/DDBJ databases">
        <title>The sialotranscriptome of Amblyomma triste, Amblyomma parvum and Amblyomma cajennense ticks, uncovered by 454-based RNA-seq.</title>
        <authorList>
            <person name="Garcia G.R."/>
            <person name="Gardinassi L.G."/>
            <person name="Ribeiro J.M."/>
            <person name="Anatriello E."/>
            <person name="Ferreira B.R."/>
            <person name="Moreira H.N."/>
            <person name="Mafra C."/>
            <person name="Olegario M.M."/>
            <person name="Szabo P.J."/>
            <person name="Miranda-Santos I.K."/>
            <person name="Maruyama S.R."/>
        </authorList>
    </citation>
    <scope>NUCLEOTIDE SEQUENCE</scope>
    <source>
        <strain evidence="2">Mato Grasso do Sul</strain>
        <tissue evidence="2">Salivary glands</tissue>
    </source>
</reference>
<evidence type="ECO:0000256" key="1">
    <source>
        <dbReference type="SAM" id="SignalP"/>
    </source>
</evidence>
<dbReference type="InterPro" id="IPR012674">
    <property type="entry name" value="Calycin"/>
</dbReference>
<dbReference type="Gene3D" id="2.10.25.10">
    <property type="entry name" value="Laminin"/>
    <property type="match status" value="1"/>
</dbReference>
<proteinExistence type="evidence at transcript level"/>
<feature type="signal peptide" evidence="1">
    <location>
        <begin position="1"/>
        <end position="22"/>
    </location>
</feature>
<evidence type="ECO:0000313" key="2">
    <source>
        <dbReference type="EMBL" id="JAC28605.1"/>
    </source>
</evidence>
<keyword evidence="1" id="KW-0732">Signal</keyword>
<dbReference type="CDD" id="cd19941">
    <property type="entry name" value="TIL"/>
    <property type="match status" value="1"/>
</dbReference>
<sequence>MGDQRLLTLLLISSLQQPLTEACKKNEHKVQCYHHIGVPGRLCPGVSRWPCSGTKKRCACKDGFAQDSGGSCIHPQQCVSRSHDPAPLLKTQDDVLMVGITGGVIDEAKVKCIKSKFVTSLPGVGYPRVIQYDLYKNKTWKVKLIRVLLRVLRHGWNIGVWEENHKFTDLVPQNARGRLLYGMNLYPVLHANHYCIILGELPYHGGRANCTYWVRNTTINSRHWSCDYIFDEYCRAPRIVLNGSNLPSCAKILSD</sequence>
<dbReference type="EMBL" id="GBBM01006813">
    <property type="protein sequence ID" value="JAC28605.1"/>
    <property type="molecule type" value="mRNA"/>
</dbReference>
<organism evidence="2">
    <name type="scientific">Amblyomma triste</name>
    <name type="common">Neotropical tick</name>
    <dbReference type="NCBI Taxonomy" id="251400"/>
    <lineage>
        <taxon>Eukaryota</taxon>
        <taxon>Metazoa</taxon>
        <taxon>Ecdysozoa</taxon>
        <taxon>Arthropoda</taxon>
        <taxon>Chelicerata</taxon>
        <taxon>Arachnida</taxon>
        <taxon>Acari</taxon>
        <taxon>Parasitiformes</taxon>
        <taxon>Ixodida</taxon>
        <taxon>Ixodoidea</taxon>
        <taxon>Ixodidae</taxon>
        <taxon>Amblyomminae</taxon>
        <taxon>Amblyomma</taxon>
    </lineage>
</organism>
<protein>
    <submittedName>
        <fullName evidence="2">Putative secreted protein</fullName>
    </submittedName>
</protein>
<dbReference type="Gene3D" id="2.40.128.20">
    <property type="match status" value="1"/>
</dbReference>
<dbReference type="AlphaFoldDB" id="A0A023G6V6"/>
<name>A0A023G6V6_AMBTT</name>